<organism evidence="1 2">
    <name type="scientific">Holotrichia oblita</name>
    <name type="common">Chafer beetle</name>
    <dbReference type="NCBI Taxonomy" id="644536"/>
    <lineage>
        <taxon>Eukaryota</taxon>
        <taxon>Metazoa</taxon>
        <taxon>Ecdysozoa</taxon>
        <taxon>Arthropoda</taxon>
        <taxon>Hexapoda</taxon>
        <taxon>Insecta</taxon>
        <taxon>Pterygota</taxon>
        <taxon>Neoptera</taxon>
        <taxon>Endopterygota</taxon>
        <taxon>Coleoptera</taxon>
        <taxon>Polyphaga</taxon>
        <taxon>Scarabaeiformia</taxon>
        <taxon>Scarabaeidae</taxon>
        <taxon>Melolonthinae</taxon>
        <taxon>Holotrichia</taxon>
    </lineage>
</organism>
<comment type="caution">
    <text evidence="1">The sequence shown here is derived from an EMBL/GenBank/DDBJ whole genome shotgun (WGS) entry which is preliminary data.</text>
</comment>
<keyword evidence="1" id="KW-0645">Protease</keyword>
<sequence length="603" mass="68809">MQRFYIFYFIIFAVQAAVNSENVNKTVAYLKHFGFMESNTTLKEAVRAFQRYAGLASSGELDGVTMGMINAPRCGSDLPEKLQGSFHGSRWSIRNITYNITDYPLDLEIANVDEVIRLAFNEWAKISDFTFSKVRGDAHISIEFSYQPQVSFGTIAGTGKYPVFGGDISLSKNVRWSTDIGTPSTEFALNLYQILVHEIGHSLGLLHSSYPDSIMTPFFTYGEIAHLHPSDKKKLRKLYNIDATSTKKSDLSNQNYSIASICTLTKMDAIIAYSENIVYVLNDDKYWMLSAWADNIIFDLSTYPRKISDTWKGVPASIDSAFVDEDNSTYFFKGSQCWKFLPGKDTPVAGFPKKIADEFPGIPNDIDAVMVLPESKIYFFKGGQYWRFMPNEIPEVHASYPKSITLWDDKLTTVDAALYFMDESYFFKDMLYYKYQETRLENLLRSRWSRNNLTYKIVRYSRKLKREVVDKEVKEAFDLWGRYLNKTFTQRTNGSVDAEIGFFLGRHNDGAPFDGPGEVLAHAFFPIFGGDIHFDESERWTSNENNGVNFKQVVTHEVGHSIGLRHSKHADAVMNPMYKSSGVTADLTIDDLKGIRWLYKPIL</sequence>
<accession>A0ACB9TC80</accession>
<gene>
    <name evidence="1" type="ORF">MML48_3g00020728</name>
</gene>
<keyword evidence="2" id="KW-1185">Reference proteome</keyword>
<dbReference type="EMBL" id="CM043017">
    <property type="protein sequence ID" value="KAI4464388.1"/>
    <property type="molecule type" value="Genomic_DNA"/>
</dbReference>
<name>A0ACB9TC80_HOLOL</name>
<evidence type="ECO:0000313" key="1">
    <source>
        <dbReference type="EMBL" id="KAI4464388.1"/>
    </source>
</evidence>
<proteinExistence type="predicted"/>
<reference evidence="1" key="1">
    <citation type="submission" date="2022-04" db="EMBL/GenBank/DDBJ databases">
        <title>Chromosome-scale genome assembly of Holotrichia oblita Faldermann.</title>
        <authorList>
            <person name="Rongchong L."/>
        </authorList>
    </citation>
    <scope>NUCLEOTIDE SEQUENCE</scope>
    <source>
        <strain evidence="1">81SQS9</strain>
    </source>
</reference>
<protein>
    <submittedName>
        <fullName evidence="1">Matrix metalloproteinase</fullName>
    </submittedName>
</protein>
<evidence type="ECO:0000313" key="2">
    <source>
        <dbReference type="Proteomes" id="UP001056778"/>
    </source>
</evidence>
<keyword evidence="1" id="KW-0378">Hydrolase</keyword>
<keyword evidence="1" id="KW-0482">Metalloprotease</keyword>
<dbReference type="Proteomes" id="UP001056778">
    <property type="component" value="Chromosome 3"/>
</dbReference>